<evidence type="ECO:0000256" key="3">
    <source>
        <dbReference type="ARBA" id="ARBA00022475"/>
    </source>
</evidence>
<accession>R1GTT9</accession>
<evidence type="ECO:0000256" key="2">
    <source>
        <dbReference type="ARBA" id="ARBA00008929"/>
    </source>
</evidence>
<keyword evidence="5 7" id="KW-1133">Transmembrane helix</keyword>
<protein>
    <submittedName>
        <fullName evidence="8">Tetrathionate reductase subunit C</fullName>
    </submittedName>
</protein>
<feature type="transmembrane region" description="Helical" evidence="7">
    <location>
        <begin position="221"/>
        <end position="241"/>
    </location>
</feature>
<dbReference type="PANTHER" id="PTHR34856:SF2">
    <property type="entry name" value="PROTEIN NRFD"/>
    <property type="match status" value="1"/>
</dbReference>
<feature type="transmembrane region" description="Helical" evidence="7">
    <location>
        <begin position="15"/>
        <end position="37"/>
    </location>
</feature>
<dbReference type="OrthoDB" id="9770779at2"/>
<feature type="transmembrane region" description="Helical" evidence="7">
    <location>
        <begin position="49"/>
        <end position="70"/>
    </location>
</feature>
<comment type="similarity">
    <text evidence="2">Belongs to the NrfD family.</text>
</comment>
<feature type="transmembrane region" description="Helical" evidence="7">
    <location>
        <begin position="253"/>
        <end position="273"/>
    </location>
</feature>
<evidence type="ECO:0000313" key="8">
    <source>
        <dbReference type="EMBL" id="EOD55045.1"/>
    </source>
</evidence>
<dbReference type="GO" id="GO:0005886">
    <property type="term" value="C:plasma membrane"/>
    <property type="evidence" value="ECO:0007669"/>
    <property type="project" value="UniProtKB-SubCell"/>
</dbReference>
<reference evidence="8 9" key="1">
    <citation type="journal article" date="2013" name="Genome Announc.">
        <title>Draft Genome Sequence of Aeromonas molluscorum Strain 848TT, Isolated from Bivalve Molluscs.</title>
        <authorList>
            <person name="Spataro N."/>
            <person name="Farfan M."/>
            <person name="Albarral V."/>
            <person name="Sanglas A."/>
            <person name="Loren J.G."/>
            <person name="Fuste M.C."/>
            <person name="Bosch E."/>
        </authorList>
    </citation>
    <scope>NUCLEOTIDE SEQUENCE [LARGE SCALE GENOMIC DNA]</scope>
    <source>
        <strain evidence="8 9">848</strain>
    </source>
</reference>
<evidence type="ECO:0000256" key="7">
    <source>
        <dbReference type="SAM" id="Phobius"/>
    </source>
</evidence>
<name>R1GTT9_9GAMM</name>
<dbReference type="PATRIC" id="fig|1268236.3.peg.2181"/>
<evidence type="ECO:0000313" key="9">
    <source>
        <dbReference type="Proteomes" id="UP000013526"/>
    </source>
</evidence>
<organism evidence="8 9">
    <name type="scientific">Aeromonas molluscorum 848</name>
    <dbReference type="NCBI Taxonomy" id="1268236"/>
    <lineage>
        <taxon>Bacteria</taxon>
        <taxon>Pseudomonadati</taxon>
        <taxon>Pseudomonadota</taxon>
        <taxon>Gammaproteobacteria</taxon>
        <taxon>Aeromonadales</taxon>
        <taxon>Aeromonadaceae</taxon>
        <taxon>Aeromonas</taxon>
    </lineage>
</organism>
<keyword evidence="3" id="KW-1003">Cell membrane</keyword>
<gene>
    <name evidence="8" type="ORF">G113_11034</name>
</gene>
<feature type="transmembrane region" description="Helical" evidence="7">
    <location>
        <begin position="285"/>
        <end position="305"/>
    </location>
</feature>
<comment type="caution">
    <text evidence="8">The sequence shown here is derived from an EMBL/GenBank/DDBJ whole genome shotgun (WGS) entry which is preliminary data.</text>
</comment>
<keyword evidence="9" id="KW-1185">Reference proteome</keyword>
<dbReference type="AlphaFoldDB" id="R1GTT9"/>
<evidence type="ECO:0000256" key="5">
    <source>
        <dbReference type="ARBA" id="ARBA00022989"/>
    </source>
</evidence>
<feature type="transmembrane region" description="Helical" evidence="7">
    <location>
        <begin position="180"/>
        <end position="200"/>
    </location>
</feature>
<feature type="transmembrane region" description="Helical" evidence="7">
    <location>
        <begin position="325"/>
        <end position="348"/>
    </location>
</feature>
<dbReference type="Gene3D" id="1.20.1630.10">
    <property type="entry name" value="Formate dehydrogenase/DMSO reductase domain"/>
    <property type="match status" value="1"/>
</dbReference>
<dbReference type="RefSeq" id="WP_005901058.1">
    <property type="nucleotide sequence ID" value="NZ_AQGQ01000065.1"/>
</dbReference>
<dbReference type="Pfam" id="PF03916">
    <property type="entry name" value="NrfD"/>
    <property type="match status" value="1"/>
</dbReference>
<feature type="transmembrane region" description="Helical" evidence="7">
    <location>
        <begin position="90"/>
        <end position="113"/>
    </location>
</feature>
<evidence type="ECO:0000256" key="4">
    <source>
        <dbReference type="ARBA" id="ARBA00022692"/>
    </source>
</evidence>
<feature type="transmembrane region" description="Helical" evidence="7">
    <location>
        <begin position="148"/>
        <end position="165"/>
    </location>
</feature>
<evidence type="ECO:0000256" key="1">
    <source>
        <dbReference type="ARBA" id="ARBA00004651"/>
    </source>
</evidence>
<keyword evidence="6 7" id="KW-0472">Membrane</keyword>
<proteinExistence type="inferred from homology"/>
<sequence>MTINELLTPDQPITWLPWAVQYFFLIGLAYGALWLGALDLWHKVPDRRLQMLAAVLMMAAGVVAPIALTADLHQPARAWHFYAQPRFSSIMWYGAYLLPLFSLLSMLLGWLLIRPSLALRGAESDRVAAMARLLCLGGWSGDRWLKPLALLAALSGLSIALYTGLETMVVEARPLWHTPWLPWLLALSALLAAQSALLLLNRLLAGWQQRTEAGLQRQIRPTLALLALSLLGWTLFGGASATEAGALYRLDPSWRLAAHWLLLTLGLLATLLLVGQRLGARWQPLALWGTALLALHLVWGLRWLVLIQGQLVPKYGAGAYFYQIAWGPEGVLGILGTFGLLLALLVALSELVRASSVPSTGKASTAKASPTHSAREAI</sequence>
<dbReference type="EMBL" id="AQGQ01000065">
    <property type="protein sequence ID" value="EOD55045.1"/>
    <property type="molecule type" value="Genomic_DNA"/>
</dbReference>
<keyword evidence="4 7" id="KW-0812">Transmembrane</keyword>
<dbReference type="PANTHER" id="PTHR34856">
    <property type="entry name" value="PROTEIN NRFD"/>
    <property type="match status" value="1"/>
</dbReference>
<dbReference type="InterPro" id="IPR052049">
    <property type="entry name" value="Electron_transfer_protein"/>
</dbReference>
<dbReference type="InterPro" id="IPR005614">
    <property type="entry name" value="NrfD-like"/>
</dbReference>
<comment type="subcellular location">
    <subcellularLocation>
        <location evidence="1">Cell membrane</location>
        <topology evidence="1">Multi-pass membrane protein</topology>
    </subcellularLocation>
</comment>
<dbReference type="Proteomes" id="UP000013526">
    <property type="component" value="Unassembled WGS sequence"/>
</dbReference>
<evidence type="ECO:0000256" key="6">
    <source>
        <dbReference type="ARBA" id="ARBA00023136"/>
    </source>
</evidence>